<dbReference type="RefSeq" id="WP_216255451.1">
    <property type="nucleotide sequence ID" value="NZ_JAZHFS010000026.1"/>
</dbReference>
<reference evidence="1 2" key="1">
    <citation type="submission" date="2023-11" db="EMBL/GenBank/DDBJ databases">
        <title>Draft genome sequence of a psychrophilic Clostridium strain from permafrost water brine.</title>
        <authorList>
            <person name="Shcherbakova V.A."/>
            <person name="Trubitsyn V.E."/>
            <person name="Zakharyuk A.G."/>
        </authorList>
    </citation>
    <scope>NUCLEOTIDE SEQUENCE [LARGE SCALE GENOMIC DNA]</scope>
    <source>
        <strain evidence="1 2">14F</strain>
    </source>
</reference>
<name>A0ABU7UTP9_9CLOT</name>
<gene>
    <name evidence="1" type="ORF">SJI18_20450</name>
</gene>
<keyword evidence="2" id="KW-1185">Reference proteome</keyword>
<dbReference type="Proteomes" id="UP001498469">
    <property type="component" value="Unassembled WGS sequence"/>
</dbReference>
<evidence type="ECO:0000313" key="1">
    <source>
        <dbReference type="EMBL" id="MEF2114663.1"/>
    </source>
</evidence>
<proteinExistence type="predicted"/>
<comment type="caution">
    <text evidence="1">The sequence shown here is derived from an EMBL/GenBank/DDBJ whole genome shotgun (WGS) entry which is preliminary data.</text>
</comment>
<organism evidence="1 2">
    <name type="scientific">Clostridium frigoriphilum</name>
    <dbReference type="NCBI Taxonomy" id="443253"/>
    <lineage>
        <taxon>Bacteria</taxon>
        <taxon>Bacillati</taxon>
        <taxon>Bacillota</taxon>
        <taxon>Clostridia</taxon>
        <taxon>Eubacteriales</taxon>
        <taxon>Clostridiaceae</taxon>
        <taxon>Clostridium</taxon>
    </lineage>
</organism>
<accession>A0ABU7UTP9</accession>
<sequence>MLKKVELEELKVQTNINNGFESTYDFQRVSSLKYIEKLDCREILTTNNLIQVLTGIVYHHGIKNMPITLYFKVGMNFTEFINIPTVRLLPSIFKNVRAFVYDKKFIGIWASTLLEEANLTYEKLYKEDKIDNSLKAIFRINNKMFSSLNLQLATAFEIIVDEHLDKIEDFINDKLVMYLLSECNKNNGLFGVPLSGWTLAEIESCLSFSKLKKFFDRVFIVGNGEIWTSTHLIVKQPKNELINTILG</sequence>
<protein>
    <submittedName>
        <fullName evidence="1">Uncharacterized protein</fullName>
    </submittedName>
</protein>
<dbReference type="EMBL" id="JAZHFS010000026">
    <property type="protein sequence ID" value="MEF2114663.1"/>
    <property type="molecule type" value="Genomic_DNA"/>
</dbReference>
<evidence type="ECO:0000313" key="2">
    <source>
        <dbReference type="Proteomes" id="UP001498469"/>
    </source>
</evidence>